<evidence type="ECO:0000313" key="3">
    <source>
        <dbReference type="Proteomes" id="UP001489509"/>
    </source>
</evidence>
<keyword evidence="2" id="KW-0378">Hydrolase</keyword>
<dbReference type="CDD" id="cd07040">
    <property type="entry name" value="HP"/>
    <property type="match status" value="1"/>
</dbReference>
<proteinExistence type="predicted"/>
<dbReference type="GO" id="GO:0016787">
    <property type="term" value="F:hydrolase activity"/>
    <property type="evidence" value="ECO:0007669"/>
    <property type="project" value="UniProtKB-KW"/>
</dbReference>
<name>A0ABV1DZ99_9FIRM</name>
<dbReference type="EMBL" id="JBBMFD010000003">
    <property type="protein sequence ID" value="MEQ2439800.1"/>
    <property type="molecule type" value="Genomic_DNA"/>
</dbReference>
<dbReference type="SUPFAM" id="SSF53254">
    <property type="entry name" value="Phosphoglycerate mutase-like"/>
    <property type="match status" value="1"/>
</dbReference>
<evidence type="ECO:0000256" key="1">
    <source>
        <dbReference type="SAM" id="MobiDB-lite"/>
    </source>
</evidence>
<dbReference type="RefSeq" id="WP_349218066.1">
    <property type="nucleotide sequence ID" value="NZ_JBBMFD010000003.1"/>
</dbReference>
<dbReference type="InterPro" id="IPR029033">
    <property type="entry name" value="His_PPase_superfam"/>
</dbReference>
<dbReference type="Gene3D" id="3.40.50.1240">
    <property type="entry name" value="Phosphoglycerate mutase-like"/>
    <property type="match status" value="1"/>
</dbReference>
<dbReference type="Proteomes" id="UP001489509">
    <property type="component" value="Unassembled WGS sequence"/>
</dbReference>
<dbReference type="SMART" id="SM00855">
    <property type="entry name" value="PGAM"/>
    <property type="match status" value="1"/>
</dbReference>
<protein>
    <submittedName>
        <fullName evidence="2">Histidine phosphatase family protein</fullName>
        <ecNumber evidence="2">3.1.3.-</ecNumber>
    </submittedName>
</protein>
<dbReference type="InterPro" id="IPR050275">
    <property type="entry name" value="PGM_Phosphatase"/>
</dbReference>
<organism evidence="2 3">
    <name type="scientific">Solibaculum intestinale</name>
    <dbReference type="NCBI Taxonomy" id="3133165"/>
    <lineage>
        <taxon>Bacteria</taxon>
        <taxon>Bacillati</taxon>
        <taxon>Bacillota</taxon>
        <taxon>Clostridia</taxon>
        <taxon>Eubacteriales</taxon>
        <taxon>Oscillospiraceae</taxon>
        <taxon>Solibaculum</taxon>
    </lineage>
</organism>
<feature type="region of interest" description="Disordered" evidence="1">
    <location>
        <begin position="225"/>
        <end position="246"/>
    </location>
</feature>
<comment type="caution">
    <text evidence="2">The sequence shown here is derived from an EMBL/GenBank/DDBJ whole genome shotgun (WGS) entry which is preliminary data.</text>
</comment>
<keyword evidence="3" id="KW-1185">Reference proteome</keyword>
<dbReference type="Pfam" id="PF00300">
    <property type="entry name" value="His_Phos_1"/>
    <property type="match status" value="1"/>
</dbReference>
<dbReference type="PANTHER" id="PTHR48100:SF1">
    <property type="entry name" value="HISTIDINE PHOSPHATASE FAMILY PROTEIN-RELATED"/>
    <property type="match status" value="1"/>
</dbReference>
<gene>
    <name evidence="2" type="ORF">WMO26_03050</name>
</gene>
<dbReference type="InterPro" id="IPR013078">
    <property type="entry name" value="His_Pase_superF_clade-1"/>
</dbReference>
<accession>A0ABV1DZ99</accession>
<reference evidence="2 3" key="1">
    <citation type="submission" date="2024-03" db="EMBL/GenBank/DDBJ databases">
        <title>Human intestinal bacterial collection.</title>
        <authorList>
            <person name="Pauvert C."/>
            <person name="Hitch T.C.A."/>
            <person name="Clavel T."/>
        </authorList>
    </citation>
    <scope>NUCLEOTIDE SEQUENCE [LARGE SCALE GENOMIC DNA]</scope>
    <source>
        <strain evidence="2 3">CLA-JM-H44</strain>
    </source>
</reference>
<dbReference type="PANTHER" id="PTHR48100">
    <property type="entry name" value="BROAD-SPECIFICITY PHOSPHATASE YOR283W-RELATED"/>
    <property type="match status" value="1"/>
</dbReference>
<sequence>MKTYQIHLIRHGVIDGNLKGQYIGVTDQPLAPEGVRQLLELKERYQYPQAQRYFCSPLLRCKQTMKVLYPEADPTLVPGFSECSFGVFEGKSAQELEQDPRFIQWMEEGGTGAPPEGESGVDFQIRCCNAFIELVQELMKTGTTSAVVVAHGGTIMSILAAFGLPRANFFDWMCQNGHGYSLRVTPSLWMSGQVVEAYQMLPLGYGLQRTDEQKIILDVAREAADRAYGRPEEPKDEAPERKGDEP</sequence>
<evidence type="ECO:0000313" key="2">
    <source>
        <dbReference type="EMBL" id="MEQ2439800.1"/>
    </source>
</evidence>
<dbReference type="EC" id="3.1.3.-" evidence="2"/>